<dbReference type="PROSITE" id="PS50949">
    <property type="entry name" value="HTH_GNTR"/>
    <property type="match status" value="1"/>
</dbReference>
<reference evidence="5" key="1">
    <citation type="submission" date="2021-01" db="EMBL/GenBank/DDBJ databases">
        <title>Whole genome shotgun sequence of Virgisporangium ochraceum NBRC 16418.</title>
        <authorList>
            <person name="Komaki H."/>
            <person name="Tamura T."/>
        </authorList>
    </citation>
    <scope>NUCLEOTIDE SEQUENCE</scope>
    <source>
        <strain evidence="5">NBRC 16418</strain>
    </source>
</reference>
<dbReference type="EMBL" id="BOPH01000050">
    <property type="protein sequence ID" value="GIJ68858.1"/>
    <property type="molecule type" value="Genomic_DNA"/>
</dbReference>
<comment type="caution">
    <text evidence="5">The sequence shown here is derived from an EMBL/GenBank/DDBJ whole genome shotgun (WGS) entry which is preliminary data.</text>
</comment>
<dbReference type="SUPFAM" id="SSF48008">
    <property type="entry name" value="GntR ligand-binding domain-like"/>
    <property type="match status" value="1"/>
</dbReference>
<organism evidence="5 6">
    <name type="scientific">Virgisporangium ochraceum</name>
    <dbReference type="NCBI Taxonomy" id="65505"/>
    <lineage>
        <taxon>Bacteria</taxon>
        <taxon>Bacillati</taxon>
        <taxon>Actinomycetota</taxon>
        <taxon>Actinomycetes</taxon>
        <taxon>Micromonosporales</taxon>
        <taxon>Micromonosporaceae</taxon>
        <taxon>Virgisporangium</taxon>
    </lineage>
</organism>
<gene>
    <name evidence="5" type="ORF">Voc01_037750</name>
</gene>
<evidence type="ECO:0000256" key="3">
    <source>
        <dbReference type="ARBA" id="ARBA00023163"/>
    </source>
</evidence>
<keyword evidence="3" id="KW-0804">Transcription</keyword>
<keyword evidence="6" id="KW-1185">Reference proteome</keyword>
<dbReference type="Proteomes" id="UP000635606">
    <property type="component" value="Unassembled WGS sequence"/>
</dbReference>
<evidence type="ECO:0000313" key="6">
    <source>
        <dbReference type="Proteomes" id="UP000635606"/>
    </source>
</evidence>
<dbReference type="PANTHER" id="PTHR43537:SF45">
    <property type="entry name" value="GNTR FAMILY REGULATORY PROTEIN"/>
    <property type="match status" value="1"/>
</dbReference>
<dbReference type="SUPFAM" id="SSF46785">
    <property type="entry name" value="Winged helix' DNA-binding domain"/>
    <property type="match status" value="1"/>
</dbReference>
<sequence length="235" mass="24692">MSIQWDGVSTVAVPATSSGNAAYLRLRRAIVRLELPPSAPVSETHLSDRFGLSKAAVRAALARLRAEGLVLAEPRRGHVIAPLTLRDVREIYDLRVLVEPAGARVAATVLDAGVVDGLVARVGRLSDEGGSTVEDFLAVNRDIHVAVAAAAGNSRQEALVERLLDESERAIAAAFAAGVPGGAPRIREEHLTLLTALRARDPDAAAAAMAAAISRFRDDLLRILAGTAPVLDAQL</sequence>
<dbReference type="Gene3D" id="1.20.120.530">
    <property type="entry name" value="GntR ligand-binding domain-like"/>
    <property type="match status" value="1"/>
</dbReference>
<dbReference type="SMART" id="SM00345">
    <property type="entry name" value="HTH_GNTR"/>
    <property type="match status" value="1"/>
</dbReference>
<feature type="domain" description="HTH gntR-type" evidence="4">
    <location>
        <begin position="16"/>
        <end position="83"/>
    </location>
</feature>
<evidence type="ECO:0000259" key="4">
    <source>
        <dbReference type="PROSITE" id="PS50949"/>
    </source>
</evidence>
<dbReference type="InterPro" id="IPR011711">
    <property type="entry name" value="GntR_C"/>
</dbReference>
<protein>
    <recommendedName>
        <fullName evidence="4">HTH gntR-type domain-containing protein</fullName>
    </recommendedName>
</protein>
<dbReference type="InterPro" id="IPR036390">
    <property type="entry name" value="WH_DNA-bd_sf"/>
</dbReference>
<accession>A0A8J3ZVE8</accession>
<dbReference type="PANTHER" id="PTHR43537">
    <property type="entry name" value="TRANSCRIPTIONAL REGULATOR, GNTR FAMILY"/>
    <property type="match status" value="1"/>
</dbReference>
<keyword evidence="1" id="KW-0805">Transcription regulation</keyword>
<proteinExistence type="predicted"/>
<dbReference type="AlphaFoldDB" id="A0A8J3ZVE8"/>
<name>A0A8J3ZVE8_9ACTN</name>
<dbReference type="Gene3D" id="1.10.10.10">
    <property type="entry name" value="Winged helix-like DNA-binding domain superfamily/Winged helix DNA-binding domain"/>
    <property type="match status" value="1"/>
</dbReference>
<dbReference type="InterPro" id="IPR036388">
    <property type="entry name" value="WH-like_DNA-bd_sf"/>
</dbReference>
<dbReference type="InterPro" id="IPR000524">
    <property type="entry name" value="Tscrpt_reg_HTH_GntR"/>
</dbReference>
<dbReference type="Pfam" id="PF07729">
    <property type="entry name" value="FCD"/>
    <property type="match status" value="1"/>
</dbReference>
<dbReference type="Pfam" id="PF00392">
    <property type="entry name" value="GntR"/>
    <property type="match status" value="1"/>
</dbReference>
<evidence type="ECO:0000313" key="5">
    <source>
        <dbReference type="EMBL" id="GIJ68858.1"/>
    </source>
</evidence>
<evidence type="ECO:0000256" key="2">
    <source>
        <dbReference type="ARBA" id="ARBA00023125"/>
    </source>
</evidence>
<dbReference type="GO" id="GO:0003677">
    <property type="term" value="F:DNA binding"/>
    <property type="evidence" value="ECO:0007669"/>
    <property type="project" value="UniProtKB-KW"/>
</dbReference>
<dbReference type="SMART" id="SM00895">
    <property type="entry name" value="FCD"/>
    <property type="match status" value="1"/>
</dbReference>
<dbReference type="GO" id="GO:0003700">
    <property type="term" value="F:DNA-binding transcription factor activity"/>
    <property type="evidence" value="ECO:0007669"/>
    <property type="project" value="InterPro"/>
</dbReference>
<dbReference type="InterPro" id="IPR008920">
    <property type="entry name" value="TF_FadR/GntR_C"/>
</dbReference>
<evidence type="ECO:0000256" key="1">
    <source>
        <dbReference type="ARBA" id="ARBA00023015"/>
    </source>
</evidence>
<keyword evidence="2" id="KW-0238">DNA-binding</keyword>